<evidence type="ECO:0000313" key="15">
    <source>
        <dbReference type="Proteomes" id="UP001652620"/>
    </source>
</evidence>
<evidence type="ECO:0000313" key="16">
    <source>
        <dbReference type="RefSeq" id="XP_049307457.1"/>
    </source>
</evidence>
<keyword evidence="10 13" id="KW-0408">Iron</keyword>
<comment type="subcellular location">
    <subcellularLocation>
        <location evidence="3">Endoplasmic reticulum membrane</location>
        <topology evidence="3">Peripheral membrane protein</topology>
    </subcellularLocation>
    <subcellularLocation>
        <location evidence="2">Microsome membrane</location>
        <topology evidence="2">Peripheral membrane protein</topology>
    </subcellularLocation>
</comment>
<keyword evidence="9 13" id="KW-0560">Oxidoreductase</keyword>
<dbReference type="CDD" id="cd11056">
    <property type="entry name" value="CYP6-like"/>
    <property type="match status" value="1"/>
</dbReference>
<keyword evidence="14" id="KW-1133">Transmembrane helix</keyword>
<dbReference type="InterPro" id="IPR001128">
    <property type="entry name" value="Cyt_P450"/>
</dbReference>
<evidence type="ECO:0000256" key="10">
    <source>
        <dbReference type="ARBA" id="ARBA00023004"/>
    </source>
</evidence>
<keyword evidence="6 13" id="KW-0479">Metal-binding</keyword>
<name>A0ABM3JE01_BACDO</name>
<keyword evidence="15" id="KW-1185">Reference proteome</keyword>
<evidence type="ECO:0000256" key="1">
    <source>
        <dbReference type="ARBA" id="ARBA00001971"/>
    </source>
</evidence>
<keyword evidence="7" id="KW-0256">Endoplasmic reticulum</keyword>
<dbReference type="InterPro" id="IPR002401">
    <property type="entry name" value="Cyt_P450_E_grp-I"/>
</dbReference>
<keyword evidence="5 13" id="KW-0349">Heme</keyword>
<feature type="transmembrane region" description="Helical" evidence="14">
    <location>
        <begin position="6"/>
        <end position="22"/>
    </location>
</feature>
<dbReference type="PRINTS" id="PR00463">
    <property type="entry name" value="EP450I"/>
</dbReference>
<comment type="cofactor">
    <cofactor evidence="1">
        <name>heme</name>
        <dbReference type="ChEBI" id="CHEBI:30413"/>
    </cofactor>
</comment>
<dbReference type="GeneID" id="105228200"/>
<dbReference type="InterPro" id="IPR017972">
    <property type="entry name" value="Cyt_P450_CS"/>
</dbReference>
<evidence type="ECO:0000256" key="4">
    <source>
        <dbReference type="ARBA" id="ARBA00010617"/>
    </source>
</evidence>
<dbReference type="PANTHER" id="PTHR24292:SF100">
    <property type="entry name" value="CYTOCHROME P450 6A16, ISOFORM B-RELATED"/>
    <property type="match status" value="1"/>
</dbReference>
<dbReference type="Proteomes" id="UP001652620">
    <property type="component" value="Chromosome 3"/>
</dbReference>
<evidence type="ECO:0000256" key="12">
    <source>
        <dbReference type="ARBA" id="ARBA00023136"/>
    </source>
</evidence>
<dbReference type="Gene3D" id="1.10.630.10">
    <property type="entry name" value="Cytochrome P450"/>
    <property type="match status" value="1"/>
</dbReference>
<evidence type="ECO:0000256" key="13">
    <source>
        <dbReference type="RuleBase" id="RU000461"/>
    </source>
</evidence>
<proteinExistence type="inferred from homology"/>
<protein>
    <submittedName>
        <fullName evidence="16">Probable cytochrome P450 6a23</fullName>
    </submittedName>
</protein>
<evidence type="ECO:0000256" key="7">
    <source>
        <dbReference type="ARBA" id="ARBA00022824"/>
    </source>
</evidence>
<gene>
    <name evidence="16" type="primary">LOC105228200</name>
</gene>
<dbReference type="RefSeq" id="XP_049307457.1">
    <property type="nucleotide sequence ID" value="XM_049451500.1"/>
</dbReference>
<sequence length="514" mass="58835">MDVSVLFGLLIGIALLIAFCLLRQQSYWRRRGIPHSKPMLLMSMGTKHVVQILRESYQQFKGTGPFCGFFLLATNTALIVDLELVKKILVKDFNYFSDRGLYTNAHNDPLSGNMFFAEVEGWKRLRAKLTPTFTSGKMKNMFHMVTAVGERFAATVHTRIGGGDAEGHGKVLLVSDLSGRYTTDTIGTCAFGLECNSLDAETPDFVLVTNSFINRRRHNKLVEGLIFSFPRIARFLGMRIVSQHVHDFYIKLVEDTLDYRKDTKLRRNDFLDLLIDMMEREDADGKRIEGLSVNEIAAQTFLMFLAGFETSATTMSFALYLLAQHPDIQERLRRDINEVLAANNDQLTYECIKQMSYLQQVICETLRMYPIVPNLMRKAQSYYDTGDPKYYIEKGTLVIIPTIAIHYDPQYYPDPERFEPARFTPEEIQRRPACTWLPFGEGPRNCIGMRFGRMQTSIGLIYLLRNFQFSVAAETEIPCPLIKASCLVSPENGIRLRVDRVEGAKPIIREWENL</sequence>
<dbReference type="PRINTS" id="PR00385">
    <property type="entry name" value="P450"/>
</dbReference>
<accession>A0ABM3JE01</accession>
<evidence type="ECO:0000256" key="3">
    <source>
        <dbReference type="ARBA" id="ARBA00004406"/>
    </source>
</evidence>
<organism evidence="15 16">
    <name type="scientific">Bactrocera dorsalis</name>
    <name type="common">Oriental fruit fly</name>
    <name type="synonym">Dacus dorsalis</name>
    <dbReference type="NCBI Taxonomy" id="27457"/>
    <lineage>
        <taxon>Eukaryota</taxon>
        <taxon>Metazoa</taxon>
        <taxon>Ecdysozoa</taxon>
        <taxon>Arthropoda</taxon>
        <taxon>Hexapoda</taxon>
        <taxon>Insecta</taxon>
        <taxon>Pterygota</taxon>
        <taxon>Neoptera</taxon>
        <taxon>Endopterygota</taxon>
        <taxon>Diptera</taxon>
        <taxon>Brachycera</taxon>
        <taxon>Muscomorpha</taxon>
        <taxon>Tephritoidea</taxon>
        <taxon>Tephritidae</taxon>
        <taxon>Bactrocera</taxon>
        <taxon>Bactrocera</taxon>
    </lineage>
</organism>
<dbReference type="InterPro" id="IPR036396">
    <property type="entry name" value="Cyt_P450_sf"/>
</dbReference>
<evidence type="ECO:0000256" key="14">
    <source>
        <dbReference type="SAM" id="Phobius"/>
    </source>
</evidence>
<keyword evidence="8" id="KW-0492">Microsome</keyword>
<keyword evidence="11 13" id="KW-0503">Monooxygenase</keyword>
<evidence type="ECO:0000256" key="5">
    <source>
        <dbReference type="ARBA" id="ARBA00022617"/>
    </source>
</evidence>
<dbReference type="SUPFAM" id="SSF48264">
    <property type="entry name" value="Cytochrome P450"/>
    <property type="match status" value="1"/>
</dbReference>
<comment type="similarity">
    <text evidence="4 13">Belongs to the cytochrome P450 family.</text>
</comment>
<dbReference type="InterPro" id="IPR050476">
    <property type="entry name" value="Insect_CytP450_Detox"/>
</dbReference>
<reference evidence="16" key="1">
    <citation type="submission" date="2025-08" db="UniProtKB">
        <authorList>
            <consortium name="RefSeq"/>
        </authorList>
    </citation>
    <scope>IDENTIFICATION</scope>
    <source>
        <tissue evidence="16">Adult</tissue>
    </source>
</reference>
<evidence type="ECO:0000256" key="2">
    <source>
        <dbReference type="ARBA" id="ARBA00004174"/>
    </source>
</evidence>
<keyword evidence="14" id="KW-0812">Transmembrane</keyword>
<dbReference type="Pfam" id="PF00067">
    <property type="entry name" value="p450"/>
    <property type="match status" value="1"/>
</dbReference>
<dbReference type="PROSITE" id="PS00086">
    <property type="entry name" value="CYTOCHROME_P450"/>
    <property type="match status" value="1"/>
</dbReference>
<evidence type="ECO:0000256" key="6">
    <source>
        <dbReference type="ARBA" id="ARBA00022723"/>
    </source>
</evidence>
<dbReference type="PANTHER" id="PTHR24292">
    <property type="entry name" value="CYTOCHROME P450"/>
    <property type="match status" value="1"/>
</dbReference>
<evidence type="ECO:0000256" key="9">
    <source>
        <dbReference type="ARBA" id="ARBA00023002"/>
    </source>
</evidence>
<evidence type="ECO:0000256" key="11">
    <source>
        <dbReference type="ARBA" id="ARBA00023033"/>
    </source>
</evidence>
<evidence type="ECO:0000256" key="8">
    <source>
        <dbReference type="ARBA" id="ARBA00022848"/>
    </source>
</evidence>
<keyword evidence="12 14" id="KW-0472">Membrane</keyword>